<gene>
    <name evidence="1" type="ORF">GTO89_03930</name>
</gene>
<proteinExistence type="predicted"/>
<name>A0A845L6A3_HELGE</name>
<dbReference type="EMBL" id="WXEX01000003">
    <property type="protein sequence ID" value="MZP42187.1"/>
    <property type="molecule type" value="Genomic_DNA"/>
</dbReference>
<dbReference type="RefSeq" id="WP_161260773.1">
    <property type="nucleotide sequence ID" value="NZ_JAFBDC010000006.1"/>
</dbReference>
<dbReference type="Proteomes" id="UP000471031">
    <property type="component" value="Unassembled WGS sequence"/>
</dbReference>
<evidence type="ECO:0000313" key="1">
    <source>
        <dbReference type="EMBL" id="MZP42187.1"/>
    </source>
</evidence>
<protein>
    <submittedName>
        <fullName evidence="1">Uncharacterized protein</fullName>
    </submittedName>
</protein>
<keyword evidence="2" id="KW-1185">Reference proteome</keyword>
<dbReference type="OrthoDB" id="9826837at2"/>
<evidence type="ECO:0000313" key="2">
    <source>
        <dbReference type="Proteomes" id="UP000471031"/>
    </source>
</evidence>
<comment type="caution">
    <text evidence="1">The sequence shown here is derived from an EMBL/GenBank/DDBJ whole genome shotgun (WGS) entry which is preliminary data.</text>
</comment>
<dbReference type="AlphaFoldDB" id="A0A845L6A3"/>
<organism evidence="1 2">
    <name type="scientific">Heliomicrobium gestii</name>
    <name type="common">Heliobacterium gestii</name>
    <dbReference type="NCBI Taxonomy" id="2699"/>
    <lineage>
        <taxon>Bacteria</taxon>
        <taxon>Bacillati</taxon>
        <taxon>Bacillota</taxon>
        <taxon>Clostridia</taxon>
        <taxon>Eubacteriales</taxon>
        <taxon>Heliobacteriaceae</taxon>
        <taxon>Heliomicrobium</taxon>
    </lineage>
</organism>
<accession>A0A845L6A3</accession>
<reference evidence="1 2" key="1">
    <citation type="submission" date="2020-01" db="EMBL/GenBank/DDBJ databases">
        <title>Whole genome sequence of Heliobacterium gestii DSM 11169.</title>
        <authorList>
            <person name="Kyndt J.A."/>
            <person name="Meyer T.E."/>
        </authorList>
    </citation>
    <scope>NUCLEOTIDE SEQUENCE [LARGE SCALE GENOMIC DNA]</scope>
    <source>
        <strain evidence="1 2">DSM 11169</strain>
    </source>
</reference>
<sequence length="82" mass="8918">MAIPVAASAQGGDALAGVMLNNLLHNGLINQSQFDQWRELPVDELKDQLVGSNIMNPEQVSQFTNRQQEILRNNTFPGGGQA</sequence>